<feature type="region of interest" description="Disordered" evidence="1">
    <location>
        <begin position="29"/>
        <end position="49"/>
    </location>
</feature>
<keyword evidence="2" id="KW-1133">Transmembrane helix</keyword>
<keyword evidence="2" id="KW-0812">Transmembrane</keyword>
<protein>
    <submittedName>
        <fullName evidence="3">Uncharacterized protein</fullName>
    </submittedName>
</protein>
<dbReference type="Proteomes" id="UP000245634">
    <property type="component" value="Unassembled WGS sequence"/>
</dbReference>
<dbReference type="EMBL" id="QGGL01000024">
    <property type="protein sequence ID" value="PWK05293.1"/>
    <property type="molecule type" value="Genomic_DNA"/>
</dbReference>
<comment type="caution">
    <text evidence="3">The sequence shown here is derived from an EMBL/GenBank/DDBJ whole genome shotgun (WGS) entry which is preliminary data.</text>
</comment>
<keyword evidence="4" id="KW-1185">Reference proteome</keyword>
<keyword evidence="2" id="KW-0472">Membrane</keyword>
<name>A0A316D2X1_9BACL</name>
<sequence length="87" mass="9739">MQAGVDVGEKVAELNAKMDMVISQLNTFQHTNMPRAETESRFERQGERTGRLEARVRDLEAAPHKWLSLVVSMTGVGIALMAFLTKH</sequence>
<feature type="transmembrane region" description="Helical" evidence="2">
    <location>
        <begin position="66"/>
        <end position="84"/>
    </location>
</feature>
<evidence type="ECO:0000256" key="1">
    <source>
        <dbReference type="SAM" id="MobiDB-lite"/>
    </source>
</evidence>
<gene>
    <name evidence="3" type="ORF">C7459_12442</name>
</gene>
<organism evidence="3 4">
    <name type="scientific">Tumebacillus permanentifrigoris</name>
    <dbReference type="NCBI Taxonomy" id="378543"/>
    <lineage>
        <taxon>Bacteria</taxon>
        <taxon>Bacillati</taxon>
        <taxon>Bacillota</taxon>
        <taxon>Bacilli</taxon>
        <taxon>Bacillales</taxon>
        <taxon>Alicyclobacillaceae</taxon>
        <taxon>Tumebacillus</taxon>
    </lineage>
</organism>
<feature type="compositionally biased region" description="Basic and acidic residues" evidence="1">
    <location>
        <begin position="36"/>
        <end position="49"/>
    </location>
</feature>
<evidence type="ECO:0000313" key="4">
    <source>
        <dbReference type="Proteomes" id="UP000245634"/>
    </source>
</evidence>
<dbReference type="AlphaFoldDB" id="A0A316D2X1"/>
<evidence type="ECO:0000256" key="2">
    <source>
        <dbReference type="SAM" id="Phobius"/>
    </source>
</evidence>
<reference evidence="3 4" key="1">
    <citation type="submission" date="2018-05" db="EMBL/GenBank/DDBJ databases">
        <title>Genomic Encyclopedia of Type Strains, Phase IV (KMG-IV): sequencing the most valuable type-strain genomes for metagenomic binning, comparative biology and taxonomic classification.</title>
        <authorList>
            <person name="Goeker M."/>
        </authorList>
    </citation>
    <scope>NUCLEOTIDE SEQUENCE [LARGE SCALE GENOMIC DNA]</scope>
    <source>
        <strain evidence="3 4">DSM 18773</strain>
    </source>
</reference>
<dbReference type="RefSeq" id="WP_109691162.1">
    <property type="nucleotide sequence ID" value="NZ_QGGL01000024.1"/>
</dbReference>
<accession>A0A316D2X1</accession>
<proteinExistence type="predicted"/>
<evidence type="ECO:0000313" key="3">
    <source>
        <dbReference type="EMBL" id="PWK05293.1"/>
    </source>
</evidence>